<dbReference type="PRINTS" id="PR01488">
    <property type="entry name" value="RTXTOXINA"/>
</dbReference>
<evidence type="ECO:0000313" key="10">
    <source>
        <dbReference type="Proteomes" id="UP001597213"/>
    </source>
</evidence>
<dbReference type="InterPro" id="IPR018511">
    <property type="entry name" value="Hemolysin-typ_Ca-bd_CS"/>
</dbReference>
<dbReference type="PANTHER" id="PTHR38340:SF1">
    <property type="entry name" value="S-LAYER PROTEIN"/>
    <property type="match status" value="1"/>
</dbReference>
<evidence type="ECO:0000256" key="7">
    <source>
        <dbReference type="ARBA" id="ARBA00023136"/>
    </source>
</evidence>
<keyword evidence="10" id="KW-1185">Reference proteome</keyword>
<evidence type="ECO:0000256" key="2">
    <source>
        <dbReference type="ARBA" id="ARBA00004613"/>
    </source>
</evidence>
<dbReference type="InterPro" id="IPR050557">
    <property type="entry name" value="RTX_toxin/Mannuronan_C5-epim"/>
</dbReference>
<keyword evidence="4" id="KW-0800">Toxin</keyword>
<sequence length="751" mass="79295">MPDIPGDDTTEANIFPGLTVRSALETTGDHDWFRLAASAGITYGFRFIGTGSAETLPDPDLALRNAAGVVQFQYINDNFNSTYLSFTPKGSGTIFADVFDSGGDTGTYILTLSAEDVIRNDRWTDKILSNSPQTAFESRIDLPGDADWFRANVKAGLDYQWRVDPDPVTGFMPTVQLVDINGNVVQEAQKDAAGAQYLTYTATAPTALFVKVGTATGGVGDYTVTQISDDKGYNVPNSNQTNWPYTIDSPNDSDWYAQDLKAGLISTWVVDPTRFGGAKDIKVTLRDAAGNAVTETVVSSASNPTPTIVYKATESGRYYLDVEGNGPLGQTGNYYILSDYDDIRGDALTAETLADGQTLAFVSYDDPVSYDIEAPGDSDWFKFQAVAGTTYKFDVTGYISSDYPDADVLVNVRNADGAIIASATGSDVTSLTLTANTNERWFVDVQMTNEGVGGYRVLATSTAPVLYATWAVPDLTGGWKDTTIYGHAGDNRLDGGDGNDKLYGGYGDDSLYGGNGNDYLDGGPDSPTSGWKQFLYGGEGNDTLKGGAGPIDELYGDGGNDLIFGGAGVDGLHGGDGDDTLYGGTGYDRLDGGNGNDRLSGENGGDYLYGGEGNDTLDGGSGDDGLNGGAGNDTLIGGAGNDSLYDVEGGFDSLSGGDGNDTLQGGAGRDTLSGGAGADQFVFYRNAGTDRITDFEDGIDHIRLYDGSKSYEDLSIRQYGDDVLINSSNIAIIIENTQRSAIDASDFQFVG</sequence>
<dbReference type="EMBL" id="JBHUEN010000022">
    <property type="protein sequence ID" value="MFD1881982.1"/>
    <property type="molecule type" value="Genomic_DNA"/>
</dbReference>
<keyword evidence="6" id="KW-0843">Virulence</keyword>
<dbReference type="InterPro" id="IPR003995">
    <property type="entry name" value="RTX_toxin_determinant-A"/>
</dbReference>
<gene>
    <name evidence="9" type="ORF">ACFSCT_09660</name>
</gene>
<comment type="caution">
    <text evidence="9">The sequence shown here is derived from an EMBL/GenBank/DDBJ whole genome shotgun (WGS) entry which is preliminary data.</text>
</comment>
<keyword evidence="7" id="KW-0472">Membrane</keyword>
<evidence type="ECO:0000256" key="8">
    <source>
        <dbReference type="SAM" id="MobiDB-lite"/>
    </source>
</evidence>
<feature type="region of interest" description="Disordered" evidence="8">
    <location>
        <begin position="591"/>
        <end position="629"/>
    </location>
</feature>
<dbReference type="Pfam" id="PF00353">
    <property type="entry name" value="HemolysinCabind"/>
    <property type="match status" value="5"/>
</dbReference>
<protein>
    <submittedName>
        <fullName evidence="9">Calcium-binding protein</fullName>
    </submittedName>
</protein>
<dbReference type="PRINTS" id="PR00313">
    <property type="entry name" value="CABNDNGRPT"/>
</dbReference>
<dbReference type="Gene3D" id="2.150.10.10">
    <property type="entry name" value="Serralysin-like metalloprotease, C-terminal"/>
    <property type="match status" value="4"/>
</dbReference>
<dbReference type="PANTHER" id="PTHR38340">
    <property type="entry name" value="S-LAYER PROTEIN"/>
    <property type="match status" value="1"/>
</dbReference>
<evidence type="ECO:0000256" key="6">
    <source>
        <dbReference type="ARBA" id="ARBA00023026"/>
    </source>
</evidence>
<dbReference type="Gene3D" id="2.60.120.380">
    <property type="match status" value="4"/>
</dbReference>
<evidence type="ECO:0000256" key="5">
    <source>
        <dbReference type="ARBA" id="ARBA00022737"/>
    </source>
</evidence>
<keyword evidence="5" id="KW-0677">Repeat</keyword>
<organism evidence="9 10">
    <name type="scientific">Paracoccus pacificus</name>
    <dbReference type="NCBI Taxonomy" id="1463598"/>
    <lineage>
        <taxon>Bacteria</taxon>
        <taxon>Pseudomonadati</taxon>
        <taxon>Pseudomonadota</taxon>
        <taxon>Alphaproteobacteria</taxon>
        <taxon>Rhodobacterales</taxon>
        <taxon>Paracoccaceae</taxon>
        <taxon>Paracoccus</taxon>
    </lineage>
</organism>
<evidence type="ECO:0000256" key="1">
    <source>
        <dbReference type="ARBA" id="ARBA00004370"/>
    </source>
</evidence>
<dbReference type="InterPro" id="IPR001343">
    <property type="entry name" value="Hemolysn_Ca-bd"/>
</dbReference>
<comment type="subcellular location">
    <subcellularLocation>
        <location evidence="1">Membrane</location>
    </subcellularLocation>
    <subcellularLocation>
        <location evidence="2">Secreted</location>
    </subcellularLocation>
</comment>
<accession>A0ABW4R6Y9</accession>
<dbReference type="PROSITE" id="PS00330">
    <property type="entry name" value="HEMOLYSIN_CALCIUM"/>
    <property type="match status" value="4"/>
</dbReference>
<keyword evidence="3" id="KW-0964">Secreted</keyword>
<dbReference type="SUPFAM" id="SSF51120">
    <property type="entry name" value="beta-Roll"/>
    <property type="match status" value="2"/>
</dbReference>
<name>A0ABW4R6Y9_9RHOB</name>
<evidence type="ECO:0000313" key="9">
    <source>
        <dbReference type="EMBL" id="MFD1881982.1"/>
    </source>
</evidence>
<evidence type="ECO:0000256" key="3">
    <source>
        <dbReference type="ARBA" id="ARBA00022525"/>
    </source>
</evidence>
<evidence type="ECO:0000256" key="4">
    <source>
        <dbReference type="ARBA" id="ARBA00022656"/>
    </source>
</evidence>
<dbReference type="InterPro" id="IPR011049">
    <property type="entry name" value="Serralysin-like_metalloprot_C"/>
</dbReference>
<reference evidence="10" key="1">
    <citation type="journal article" date="2019" name="Int. J. Syst. Evol. Microbiol.">
        <title>The Global Catalogue of Microorganisms (GCM) 10K type strain sequencing project: providing services to taxonomists for standard genome sequencing and annotation.</title>
        <authorList>
            <consortium name="The Broad Institute Genomics Platform"/>
            <consortium name="The Broad Institute Genome Sequencing Center for Infectious Disease"/>
            <person name="Wu L."/>
            <person name="Ma J."/>
        </authorList>
    </citation>
    <scope>NUCLEOTIDE SEQUENCE [LARGE SCALE GENOMIC DNA]</scope>
    <source>
        <strain evidence="10">CCUG 56029</strain>
    </source>
</reference>
<dbReference type="RefSeq" id="WP_379142276.1">
    <property type="nucleotide sequence ID" value="NZ_JBHUEN010000022.1"/>
</dbReference>
<proteinExistence type="predicted"/>
<feature type="compositionally biased region" description="Gly residues" evidence="8">
    <location>
        <begin position="602"/>
        <end position="629"/>
    </location>
</feature>
<dbReference type="Proteomes" id="UP001597213">
    <property type="component" value="Unassembled WGS sequence"/>
</dbReference>